<evidence type="ECO:0000313" key="4">
    <source>
        <dbReference type="EMBL" id="GLL03584.1"/>
    </source>
</evidence>
<evidence type="ECO:0000256" key="1">
    <source>
        <dbReference type="ARBA" id="ARBA00006068"/>
    </source>
</evidence>
<organism evidence="4 5">
    <name type="scientific">Dactylosporangium matsuzakiense</name>
    <dbReference type="NCBI Taxonomy" id="53360"/>
    <lineage>
        <taxon>Bacteria</taxon>
        <taxon>Bacillati</taxon>
        <taxon>Actinomycetota</taxon>
        <taxon>Actinomycetes</taxon>
        <taxon>Micromonosporales</taxon>
        <taxon>Micromonosporaceae</taxon>
        <taxon>Dactylosporangium</taxon>
    </lineage>
</organism>
<reference evidence="4" key="2">
    <citation type="submission" date="2023-01" db="EMBL/GenBank/DDBJ databases">
        <authorList>
            <person name="Sun Q."/>
            <person name="Evtushenko L."/>
        </authorList>
    </citation>
    <scope>NUCLEOTIDE SEQUENCE</scope>
    <source>
        <strain evidence="4">VKM Ac-1321</strain>
    </source>
</reference>
<comment type="similarity">
    <text evidence="1">Belongs to the LytR/CpsA/Psr (LCP) family.</text>
</comment>
<keyword evidence="2" id="KW-0472">Membrane</keyword>
<keyword evidence="2" id="KW-1133">Transmembrane helix</keyword>
<dbReference type="InterPro" id="IPR050922">
    <property type="entry name" value="LytR/CpsA/Psr_CW_biosynth"/>
</dbReference>
<sequence length="298" mass="31207">MMDDLLRETFARREELVPVATPELGESIVVGARRLRALRRWVFSGLTFLCSMLTLLLMPFLSGPRTAPPVAAPPPGQPLNLLVIGVDRGSGEPVQVNANAIVLLHVNPGARTAYEVLLPRDFLLDLPGLGRQRADGAYLVGGYKLVAEAVAGLTGLALDGGAVIDIGGLEAVTRAAGGVDLCAPGCRHYDPHEAVDRLRQSLVAGDGQVLHQYLTALAKAAAKPAVLAAAGASVELHRGSASLLDLPQRLGAVDPAGISAVKLPDRPAGDGLYEAMRNGRVGAWLDAHPQYAASSTHR</sequence>
<dbReference type="Gene3D" id="3.40.630.190">
    <property type="entry name" value="LCP protein"/>
    <property type="match status" value="1"/>
</dbReference>
<reference evidence="4" key="1">
    <citation type="journal article" date="2014" name="Int. J. Syst. Evol. Microbiol.">
        <title>Complete genome sequence of Corynebacterium casei LMG S-19264T (=DSM 44701T), isolated from a smear-ripened cheese.</title>
        <authorList>
            <consortium name="US DOE Joint Genome Institute (JGI-PGF)"/>
            <person name="Walter F."/>
            <person name="Albersmeier A."/>
            <person name="Kalinowski J."/>
            <person name="Ruckert C."/>
        </authorList>
    </citation>
    <scope>NUCLEOTIDE SEQUENCE</scope>
    <source>
        <strain evidence="4">VKM Ac-1321</strain>
    </source>
</reference>
<evidence type="ECO:0000256" key="2">
    <source>
        <dbReference type="SAM" id="Phobius"/>
    </source>
</evidence>
<comment type="caution">
    <text evidence="4">The sequence shown here is derived from an EMBL/GenBank/DDBJ whole genome shotgun (WGS) entry which is preliminary data.</text>
</comment>
<dbReference type="PANTHER" id="PTHR33392">
    <property type="entry name" value="POLYISOPRENYL-TEICHOIC ACID--PEPTIDOGLYCAN TEICHOIC ACID TRANSFERASE TAGU"/>
    <property type="match status" value="1"/>
</dbReference>
<dbReference type="EMBL" id="BSFP01000036">
    <property type="protein sequence ID" value="GLL03584.1"/>
    <property type="molecule type" value="Genomic_DNA"/>
</dbReference>
<evidence type="ECO:0000259" key="3">
    <source>
        <dbReference type="Pfam" id="PF03816"/>
    </source>
</evidence>
<dbReference type="PANTHER" id="PTHR33392:SF6">
    <property type="entry name" value="POLYISOPRENYL-TEICHOIC ACID--PEPTIDOGLYCAN TEICHOIC ACID TRANSFERASE TAGU"/>
    <property type="match status" value="1"/>
</dbReference>
<dbReference type="Pfam" id="PF03816">
    <property type="entry name" value="LytR_cpsA_psr"/>
    <property type="match status" value="1"/>
</dbReference>
<proteinExistence type="inferred from homology"/>
<keyword evidence="2" id="KW-0812">Transmembrane</keyword>
<keyword evidence="5" id="KW-1185">Reference proteome</keyword>
<protein>
    <recommendedName>
        <fullName evidence="3">Cell envelope-related transcriptional attenuator domain-containing protein</fullName>
    </recommendedName>
</protein>
<name>A0A9W6NNL4_9ACTN</name>
<gene>
    <name evidence="4" type="ORF">GCM10017581_053300</name>
</gene>
<dbReference type="InterPro" id="IPR004474">
    <property type="entry name" value="LytR_CpsA_psr"/>
</dbReference>
<dbReference type="Proteomes" id="UP001143480">
    <property type="component" value="Unassembled WGS sequence"/>
</dbReference>
<feature type="domain" description="Cell envelope-related transcriptional attenuator" evidence="3">
    <location>
        <begin position="98"/>
        <end position="193"/>
    </location>
</feature>
<dbReference type="AlphaFoldDB" id="A0A9W6NNL4"/>
<accession>A0A9W6NNL4</accession>
<feature type="transmembrane region" description="Helical" evidence="2">
    <location>
        <begin position="41"/>
        <end position="61"/>
    </location>
</feature>
<dbReference type="RefSeq" id="WP_261962082.1">
    <property type="nucleotide sequence ID" value="NZ_BAAAXA010000001.1"/>
</dbReference>
<evidence type="ECO:0000313" key="5">
    <source>
        <dbReference type="Proteomes" id="UP001143480"/>
    </source>
</evidence>